<feature type="compositionally biased region" description="Basic and acidic residues" evidence="1">
    <location>
        <begin position="428"/>
        <end position="459"/>
    </location>
</feature>
<feature type="compositionally biased region" description="Basic residues" evidence="1">
    <location>
        <begin position="20"/>
        <end position="29"/>
    </location>
</feature>
<feature type="compositionally biased region" description="Basic residues" evidence="1">
    <location>
        <begin position="359"/>
        <end position="381"/>
    </location>
</feature>
<evidence type="ECO:0000313" key="2">
    <source>
        <dbReference type="EMBL" id="VEN48206.1"/>
    </source>
</evidence>
<dbReference type="EMBL" id="CAACVG010008046">
    <property type="protein sequence ID" value="VEN48206.1"/>
    <property type="molecule type" value="Genomic_DNA"/>
</dbReference>
<name>A0A653CKI1_CALMS</name>
<feature type="region of interest" description="Disordered" evidence="1">
    <location>
        <begin position="226"/>
        <end position="324"/>
    </location>
</feature>
<protein>
    <submittedName>
        <fullName evidence="2">Uncharacterized protein</fullName>
    </submittedName>
</protein>
<feature type="region of interest" description="Disordered" evidence="1">
    <location>
        <begin position="119"/>
        <end position="155"/>
    </location>
</feature>
<organism evidence="2 3">
    <name type="scientific">Callosobruchus maculatus</name>
    <name type="common">Southern cowpea weevil</name>
    <name type="synonym">Pulse bruchid</name>
    <dbReference type="NCBI Taxonomy" id="64391"/>
    <lineage>
        <taxon>Eukaryota</taxon>
        <taxon>Metazoa</taxon>
        <taxon>Ecdysozoa</taxon>
        <taxon>Arthropoda</taxon>
        <taxon>Hexapoda</taxon>
        <taxon>Insecta</taxon>
        <taxon>Pterygota</taxon>
        <taxon>Neoptera</taxon>
        <taxon>Endopterygota</taxon>
        <taxon>Coleoptera</taxon>
        <taxon>Polyphaga</taxon>
        <taxon>Cucujiformia</taxon>
        <taxon>Chrysomeloidea</taxon>
        <taxon>Chrysomelidae</taxon>
        <taxon>Bruchinae</taxon>
        <taxon>Bruchini</taxon>
        <taxon>Callosobruchus</taxon>
    </lineage>
</organism>
<feature type="compositionally biased region" description="Basic and acidic residues" evidence="1">
    <location>
        <begin position="43"/>
        <end position="77"/>
    </location>
</feature>
<feature type="region of interest" description="Disordered" evidence="1">
    <location>
        <begin position="882"/>
        <end position="903"/>
    </location>
</feature>
<sequence length="1893" mass="217202">MHKKYTKNELAECDRGGERKVKKKHREHKKEKDGNQVLFLKYDPVKISDAKGETKRAKSRKSREQNEHALRKQKSEETNSDNFQEPRIGKNKNMDEREKLHNETMKAYEKYRKHIRKLERDSKISSSSLNLPKQKKAPRLRKENTIHLENPSQDMPIFKPYTALKIDEKKHKAKKLKKALEAAQEKTSRGDGDAHQKQQVLYCQIETGTPFKHTERKSSEVRVAFTEHHKRHGNKRKYSSEAISPHKSHREKTSAKHRKHVPLDEYVFNHNPKDKSDKKVTEIYHSRDQSLEPHKHRGNKSQVNIKTKKHGSASKDRSSKGTDDIKSYFEKIQAAIDRKIDTLLGPRQRHSSNELSLERKKKTRSKSKNRRRSPHKKHHSSSRGTRELSRKKSIVQSVSDSRVHLRSSDLSEKVDEETLKAYIAGRLSKKEKSESQELNKSSDSKKPSKSKTHEFKVEGVEPPNLQSKNPQKKHAHRNLECKTVSIIGIPSSIQAKSIVLNNTQTNTSLKFSNSVEDIVEKKKRSKRFKLYYKYSMDSNAVTNSLNSEEQSIVSDSYRQLTDPSDQENICTETKCDVIPIKLTFQKPEPKKTQETPTKRLPHKHRRRENLIKLNDIIEERHDTPSEQFRRGMSPNRDIHYEFFRALHSSNSEYGLSTGDNGDLFGEFNLSKHWVNPKQTDMKFFVNKSKKKQKNRWKYMSKSDVNISYHSLCDKAEKKKATFEPKPCSNQKEVPKQKRVFHYRKDKSSIENGDQAIPKKQPTVRPKSNEEENDIGTKEYLKKIYDISMEIKKKFFENSGSGRCCKDSQMFDLLCLTDPTNLFSTIESTSKTSDMRRERIRHLQSLSSNMSRGFQEANRESRVKDFDSHTHREKIYRIQSVTTNNSRSVASQEDRPLESDAQNGCTSIMTDGSRIQTQTIGSRDLSSHFDSTDNVFPKTSHSKRGSCMFGKNIKTQTLQISEVGVSTIKEDTMNQNVQTSKGNMLTTVDTGMETYGVDVDKSNQPNVGYKEYFTEIVSTVRNKKMDVETLKNYVSSGKKSPKLDKGKPQKVRSNQKCKSVFYRYRRLGNMNVLSSPSPIEQVARKEVTSKDQVKESNRVSCCKKWCHVETVYVPRNDSETMQEDGNFVPCKQYISKEIISVNVPPKSSTQCVVEKQSICNENEKFMAQKMIEVAPLGDPPDTSLLKKSSKSASGIEAVVNDDASSKVTSLICLQSFMNDAGFTMSSRDTSQLSDRTEPPPHTTMMLTKQYKTSDVSSYQKRKMYDNMIRKKMKKKINHSGYGPQVFEVRFMSLERQKPCNTEFSLLSNKREKIESKVMSAINRVSEIKKGMVRSGIESVFINKHKIYEFCQYLTKGDDPLFDGTYFGCKTCSCAWNLDDNVDELVNFLRKSISLFYKCGCNADNGASLENRNNDIYKEGRSGEEHFIEYEEFYDDDRETTSTVQTDKGLASRTSNESGYTSIKSEQSAGDFFKKPSIAALMRPPSELQQKRSKLFRSDISDTEMANYNQMARQCQEYAHKVRCYDPSWANQNFEEIPLNVLLSRKSLVSVESCTSNLSCCPQFFGDRNLIADSGLSRTNSAISVSPDVGNLSTIPSTDSMDSCLESASILHQILGNKVVLSSTNLNSGCITLMDKMDNLAKPFLRAPTTKEKRKIVVKNFFDNLLCLYEKEIALGYALSNDNHFFENELLTLIRNDASGSAIKRKKRKGVGHFFTKMFGAKKMLAAPQAEALRTAIVSEKAGKLEDDHQKMLQFLARSTRKYFSPFVEAVKMNRDIDDEMKICGFLKLLDMIEKGQFTFFWQQNNQSEVDFEQEIRNQVKATFTNVYRVAKLTAKQSNRILTQDDIDLLRALVCKYRIGLLSSIDIIAKLIGKGYLRSEDELKWKPQTITSCYG</sequence>
<feature type="region of interest" description="Disordered" evidence="1">
    <location>
        <begin position="428"/>
        <end position="476"/>
    </location>
</feature>
<feature type="compositionally biased region" description="Basic and acidic residues" evidence="1">
    <location>
        <begin position="1"/>
        <end position="19"/>
    </location>
</feature>
<reference evidence="2 3" key="1">
    <citation type="submission" date="2019-01" db="EMBL/GenBank/DDBJ databases">
        <authorList>
            <person name="Sayadi A."/>
        </authorList>
    </citation>
    <scope>NUCLEOTIDE SEQUENCE [LARGE SCALE GENOMIC DNA]</scope>
</reference>
<feature type="compositionally biased region" description="Basic and acidic residues" evidence="1">
    <location>
        <begin position="401"/>
        <end position="410"/>
    </location>
</feature>
<proteinExistence type="predicted"/>
<feature type="compositionally biased region" description="Basic residues" evidence="1">
    <location>
        <begin position="246"/>
        <end position="260"/>
    </location>
</feature>
<accession>A0A653CKI1</accession>
<feature type="region of interest" description="Disordered" evidence="1">
    <location>
        <begin position="1435"/>
        <end position="1460"/>
    </location>
</feature>
<feature type="compositionally biased region" description="Basic and acidic residues" evidence="1">
    <location>
        <begin position="178"/>
        <end position="196"/>
    </location>
</feature>
<feature type="compositionally biased region" description="Basic and acidic residues" evidence="1">
    <location>
        <begin position="271"/>
        <end position="293"/>
    </location>
</feature>
<feature type="compositionally biased region" description="Basic and acidic residues" evidence="1">
    <location>
        <begin position="313"/>
        <end position="324"/>
    </location>
</feature>
<keyword evidence="3" id="KW-1185">Reference proteome</keyword>
<feature type="compositionally biased region" description="Basic residues" evidence="1">
    <location>
        <begin position="228"/>
        <end position="237"/>
    </location>
</feature>
<feature type="region of interest" description="Disordered" evidence="1">
    <location>
        <begin position="177"/>
        <end position="196"/>
    </location>
</feature>
<gene>
    <name evidence="2" type="ORF">CALMAC_LOCUS9742</name>
</gene>
<feature type="region of interest" description="Disordered" evidence="1">
    <location>
        <begin position="1"/>
        <end position="97"/>
    </location>
</feature>
<evidence type="ECO:0000313" key="3">
    <source>
        <dbReference type="Proteomes" id="UP000410492"/>
    </source>
</evidence>
<feature type="region of interest" description="Disordered" evidence="1">
    <location>
        <begin position="341"/>
        <end position="410"/>
    </location>
</feature>
<dbReference type="OrthoDB" id="6769536at2759"/>
<evidence type="ECO:0000256" key="1">
    <source>
        <dbReference type="SAM" id="MobiDB-lite"/>
    </source>
</evidence>
<feature type="compositionally biased region" description="Polar residues" evidence="1">
    <location>
        <begin position="1439"/>
        <end position="1460"/>
    </location>
</feature>
<feature type="non-terminal residue" evidence="2">
    <location>
        <position position="1893"/>
    </location>
</feature>
<feature type="region of interest" description="Disordered" evidence="1">
    <location>
        <begin position="747"/>
        <end position="772"/>
    </location>
</feature>
<dbReference type="Proteomes" id="UP000410492">
    <property type="component" value="Unassembled WGS sequence"/>
</dbReference>